<sequence length="118" mass="13052">MSEALEGMNEEELAETIANAQKALETKRRESRAETIAKIKELAASINMDVELTEKGRKVVPMGRTGTKVPVKYRDPANPKNQWSGRGMKPKWLQEKINAGAGADDFLLPEFKPQQAAA</sequence>
<gene>
    <name evidence="3" type="ORF">SAMN02949497_1247</name>
</gene>
<proteinExistence type="predicted"/>
<dbReference type="SUPFAM" id="SSF81273">
    <property type="entry name" value="H-NS histone-like proteins"/>
    <property type="match status" value="1"/>
</dbReference>
<keyword evidence="3" id="KW-0238">DNA-binding</keyword>
<dbReference type="RefSeq" id="WP_085210919.1">
    <property type="nucleotide sequence ID" value="NZ_FXAM01000001.1"/>
</dbReference>
<dbReference type="EMBL" id="FXAM01000001">
    <property type="protein sequence ID" value="SMF93951.1"/>
    <property type="molecule type" value="Genomic_DNA"/>
</dbReference>
<dbReference type="Gene3D" id="4.10.430.10">
    <property type="entry name" value="Histone-like protein H-NS, C-terminal domain"/>
    <property type="match status" value="1"/>
</dbReference>
<dbReference type="Proteomes" id="UP000192923">
    <property type="component" value="Unassembled WGS sequence"/>
</dbReference>
<feature type="domain" description="DNA-binding protein H-NS-like C-terminal" evidence="2">
    <location>
        <begin position="63"/>
        <end position="108"/>
    </location>
</feature>
<evidence type="ECO:0000313" key="4">
    <source>
        <dbReference type="Proteomes" id="UP000192923"/>
    </source>
</evidence>
<accession>A0A1Y6CU47</accession>
<evidence type="ECO:0000313" key="3">
    <source>
        <dbReference type="EMBL" id="SMF93951.1"/>
    </source>
</evidence>
<feature type="region of interest" description="Disordered" evidence="1">
    <location>
        <begin position="62"/>
        <end position="88"/>
    </location>
</feature>
<reference evidence="3 4" key="1">
    <citation type="submission" date="2016-12" db="EMBL/GenBank/DDBJ databases">
        <authorList>
            <person name="Song W.-J."/>
            <person name="Kurnit D.M."/>
        </authorList>
    </citation>
    <scope>NUCLEOTIDE SEQUENCE [LARGE SCALE GENOMIC DNA]</scope>
    <source>
        <strain evidence="3 4">175</strain>
    </source>
</reference>
<keyword evidence="4" id="KW-1185">Reference proteome</keyword>
<dbReference type="AlphaFoldDB" id="A0A1Y6CU47"/>
<dbReference type="OrthoDB" id="5297879at2"/>
<organism evidence="3 4">
    <name type="scientific">Methylomagnum ishizawai</name>
    <dbReference type="NCBI Taxonomy" id="1760988"/>
    <lineage>
        <taxon>Bacteria</taxon>
        <taxon>Pseudomonadati</taxon>
        <taxon>Pseudomonadota</taxon>
        <taxon>Gammaproteobacteria</taxon>
        <taxon>Methylococcales</taxon>
        <taxon>Methylococcaceae</taxon>
        <taxon>Methylomagnum</taxon>
    </lineage>
</organism>
<evidence type="ECO:0000256" key="1">
    <source>
        <dbReference type="SAM" id="MobiDB-lite"/>
    </source>
</evidence>
<dbReference type="Pfam" id="PF00816">
    <property type="entry name" value="Histone_HNS"/>
    <property type="match status" value="1"/>
</dbReference>
<evidence type="ECO:0000259" key="2">
    <source>
        <dbReference type="SMART" id="SM00528"/>
    </source>
</evidence>
<dbReference type="InterPro" id="IPR027444">
    <property type="entry name" value="H-NS_C_dom"/>
</dbReference>
<name>A0A1Y6CU47_9GAMM</name>
<protein>
    <submittedName>
        <fullName evidence="3">DNA-binding protein H-NS</fullName>
    </submittedName>
</protein>
<dbReference type="STRING" id="1760988.SAMN02949497_1247"/>
<dbReference type="InterPro" id="IPR037150">
    <property type="entry name" value="H-NS_C_dom_sf"/>
</dbReference>
<dbReference type="SMART" id="SM00528">
    <property type="entry name" value="HNS"/>
    <property type="match status" value="1"/>
</dbReference>
<dbReference type="GO" id="GO:0003677">
    <property type="term" value="F:DNA binding"/>
    <property type="evidence" value="ECO:0007669"/>
    <property type="project" value="UniProtKB-KW"/>
</dbReference>